<dbReference type="GO" id="GO:0009897">
    <property type="term" value="C:external side of plasma membrane"/>
    <property type="evidence" value="ECO:0007669"/>
    <property type="project" value="TreeGrafter"/>
</dbReference>
<dbReference type="PANTHER" id="PTHR45710:SF35">
    <property type="entry name" value="C-TYPE LECTIN DOMAIN FAMILY 2 MEMBER D"/>
    <property type="match status" value="1"/>
</dbReference>
<dbReference type="CDD" id="cd03593">
    <property type="entry name" value="CLECT_NK_receptors_like"/>
    <property type="match status" value="1"/>
</dbReference>
<comment type="subcellular location">
    <subcellularLocation>
        <location evidence="1">Cell membrane</location>
        <topology evidence="1">Single-pass type II membrane protein</topology>
    </subcellularLocation>
</comment>
<evidence type="ECO:0000256" key="2">
    <source>
        <dbReference type="ARBA" id="ARBA00022692"/>
    </source>
</evidence>
<proteinExistence type="predicted"/>
<accession>A0A8J6KWW3</accession>
<dbReference type="InterPro" id="IPR050828">
    <property type="entry name" value="C-type_lectin/matrix_domain"/>
</dbReference>
<dbReference type="PROSITE" id="PS50041">
    <property type="entry name" value="C_TYPE_LECTIN_2"/>
    <property type="match status" value="1"/>
</dbReference>
<keyword evidence="4" id="KW-0735">Signal-anchor</keyword>
<dbReference type="Pfam" id="PF00059">
    <property type="entry name" value="Lectin_C"/>
    <property type="match status" value="1"/>
</dbReference>
<dbReference type="InterPro" id="IPR001304">
    <property type="entry name" value="C-type_lectin-like"/>
</dbReference>
<dbReference type="GO" id="GO:0046703">
    <property type="term" value="F:natural killer cell lectin-like receptor binding"/>
    <property type="evidence" value="ECO:0007669"/>
    <property type="project" value="TreeGrafter"/>
</dbReference>
<dbReference type="AlphaFoldDB" id="A0A8J6KWW3"/>
<dbReference type="Proteomes" id="UP000710432">
    <property type="component" value="Unassembled WGS sequence"/>
</dbReference>
<name>A0A8J6KWW3_MICOH</name>
<evidence type="ECO:0000256" key="1">
    <source>
        <dbReference type="ARBA" id="ARBA00004401"/>
    </source>
</evidence>
<organism evidence="9 10">
    <name type="scientific">Microtus ochrogaster</name>
    <name type="common">Prairie vole</name>
    <dbReference type="NCBI Taxonomy" id="79684"/>
    <lineage>
        <taxon>Eukaryota</taxon>
        <taxon>Metazoa</taxon>
        <taxon>Chordata</taxon>
        <taxon>Craniata</taxon>
        <taxon>Vertebrata</taxon>
        <taxon>Euteleostomi</taxon>
        <taxon>Mammalia</taxon>
        <taxon>Eutheria</taxon>
        <taxon>Euarchontoglires</taxon>
        <taxon>Glires</taxon>
        <taxon>Rodentia</taxon>
        <taxon>Myomorpha</taxon>
        <taxon>Muroidea</taxon>
        <taxon>Cricetidae</taxon>
        <taxon>Arvicolinae</taxon>
        <taxon>Microtus</taxon>
    </lineage>
</organism>
<dbReference type="PANTHER" id="PTHR45710">
    <property type="entry name" value="C-TYPE LECTIN DOMAIN-CONTAINING PROTEIN 180"/>
    <property type="match status" value="1"/>
</dbReference>
<gene>
    <name evidence="9" type="ORF">LTLLF_174120</name>
</gene>
<dbReference type="SUPFAM" id="SSF56436">
    <property type="entry name" value="C-type lectin-like"/>
    <property type="match status" value="1"/>
</dbReference>
<evidence type="ECO:0000256" key="7">
    <source>
        <dbReference type="SAM" id="Phobius"/>
    </source>
</evidence>
<evidence type="ECO:0000256" key="4">
    <source>
        <dbReference type="ARBA" id="ARBA00022968"/>
    </source>
</evidence>
<dbReference type="InterPro" id="IPR033992">
    <property type="entry name" value="NKR-like_CTLD"/>
</dbReference>
<protein>
    <submittedName>
        <fullName evidence="9">C-type lectin domain family 2 member E</fullName>
    </submittedName>
</protein>
<evidence type="ECO:0000256" key="5">
    <source>
        <dbReference type="ARBA" id="ARBA00022989"/>
    </source>
</evidence>
<evidence type="ECO:0000313" key="10">
    <source>
        <dbReference type="Proteomes" id="UP000710432"/>
    </source>
</evidence>
<evidence type="ECO:0000256" key="6">
    <source>
        <dbReference type="ARBA" id="ARBA00023136"/>
    </source>
</evidence>
<dbReference type="GO" id="GO:0030246">
    <property type="term" value="F:carbohydrate binding"/>
    <property type="evidence" value="ECO:0007669"/>
    <property type="project" value="UniProtKB-KW"/>
</dbReference>
<feature type="domain" description="C-type lectin" evidence="8">
    <location>
        <begin position="148"/>
        <end position="252"/>
    </location>
</feature>
<dbReference type="InterPro" id="IPR016186">
    <property type="entry name" value="C-type_lectin-like/link_sf"/>
</dbReference>
<dbReference type="InterPro" id="IPR016187">
    <property type="entry name" value="CTDL_fold"/>
</dbReference>
<evidence type="ECO:0000313" key="9">
    <source>
        <dbReference type="EMBL" id="KAH0506242.1"/>
    </source>
</evidence>
<dbReference type="EMBL" id="JAATJU010024167">
    <property type="protein sequence ID" value="KAH0506242.1"/>
    <property type="molecule type" value="Genomic_DNA"/>
</dbReference>
<reference evidence="9" key="1">
    <citation type="submission" date="2020-03" db="EMBL/GenBank/DDBJ databases">
        <title>Studies in the Genomics of Life Span.</title>
        <authorList>
            <person name="Glass D."/>
        </authorList>
    </citation>
    <scope>NUCLEOTIDE SEQUENCE</scope>
    <source>
        <strain evidence="9">LTLLF</strain>
        <tissue evidence="9">Muscle</tissue>
    </source>
</reference>
<keyword evidence="5 7" id="KW-1133">Transmembrane helix</keyword>
<dbReference type="SMART" id="SM00034">
    <property type="entry name" value="CLECT"/>
    <property type="match status" value="1"/>
</dbReference>
<evidence type="ECO:0000259" key="8">
    <source>
        <dbReference type="PROSITE" id="PS50041"/>
    </source>
</evidence>
<keyword evidence="3" id="KW-0430">Lectin</keyword>
<feature type="transmembrane region" description="Helical" evidence="7">
    <location>
        <begin position="99"/>
        <end position="122"/>
    </location>
</feature>
<comment type="caution">
    <text evidence="9">The sequence shown here is derived from an EMBL/GenBank/DDBJ whole genome shotgun (WGS) entry which is preliminary data.</text>
</comment>
<keyword evidence="2 7" id="KW-0812">Transmembrane</keyword>
<dbReference type="Gene3D" id="3.10.100.10">
    <property type="entry name" value="Mannose-Binding Protein A, subunit A"/>
    <property type="match status" value="1"/>
</dbReference>
<keyword evidence="6 7" id="KW-0472">Membrane</keyword>
<evidence type="ECO:0000256" key="3">
    <source>
        <dbReference type="ARBA" id="ARBA00022734"/>
    </source>
</evidence>
<sequence length="268" mass="30355">MLIFTISVSCFFTGQLENSLGKTLFSISLAFYGPKTSFVDQDLLRGAFPGEEYKPNIQLILDKCIFYPKSIELDVLIFIVSGKKLQGKCLRNVSPESPVKLYCCYVVIMVLTVAVIALVIALSVSKENKAISGTGPYYSTCPNDWIGFGNKCFYFSEDVRNWTFSQTYCMALEAHLALYDSLEELNFLKRYKGASDHWIGIHRESSEHPWTWTDNTEYNNLVLTQGSRECAYLNDSGISSAKNYTPKKWICSKYSKYTLQCPEILNPG</sequence>